<protein>
    <submittedName>
        <fullName evidence="1">Uncharacterized protein</fullName>
    </submittedName>
</protein>
<accession>A8SBF7</accession>
<evidence type="ECO:0000313" key="1">
    <source>
        <dbReference type="EMBL" id="EDP21830.1"/>
    </source>
</evidence>
<dbReference type="HOGENOM" id="CLU_3365063_0_0_9"/>
<dbReference type="EMBL" id="ABED02000025">
    <property type="protein sequence ID" value="EDP21830.1"/>
    <property type="molecule type" value="Genomic_DNA"/>
</dbReference>
<reference evidence="1 2" key="1">
    <citation type="submission" date="2007-09" db="EMBL/GenBank/DDBJ databases">
        <title>Draft genome sequence of Faecalibacterium prausnitzii M21/2.</title>
        <authorList>
            <person name="Sudarsanam P."/>
            <person name="Ley R."/>
            <person name="Guruge J."/>
            <person name="Turnbaugh P.J."/>
            <person name="Mahowald M."/>
            <person name="Liep D."/>
            <person name="Gordon J."/>
        </authorList>
    </citation>
    <scope>NUCLEOTIDE SEQUENCE [LARGE SCALE GENOMIC DNA]</scope>
    <source>
        <strain evidence="1 2">M21/2</strain>
    </source>
</reference>
<reference evidence="1 2" key="2">
    <citation type="submission" date="2007-09" db="EMBL/GenBank/DDBJ databases">
        <authorList>
            <person name="Fulton L."/>
            <person name="Clifton S."/>
            <person name="Fulton B."/>
            <person name="Xu J."/>
            <person name="Minx P."/>
            <person name="Pepin K.H."/>
            <person name="Johnson M."/>
            <person name="Thiruvilangam P."/>
            <person name="Bhonagiri V."/>
            <person name="Nash W.E."/>
            <person name="Mardis E.R."/>
            <person name="Wilson R.K."/>
        </authorList>
    </citation>
    <scope>NUCLEOTIDE SEQUENCE [LARGE SCALE GENOMIC DNA]</scope>
    <source>
        <strain evidence="1 2">M21/2</strain>
    </source>
</reference>
<dbReference type="Proteomes" id="UP000005945">
    <property type="component" value="Unassembled WGS sequence"/>
</dbReference>
<sequence>MHEQNTVAFYFTNYYNKEDALSNGKLHPRGCSFHL</sequence>
<gene>
    <name evidence="1" type="ORF">FAEPRAM212_01652</name>
</gene>
<evidence type="ECO:0000313" key="2">
    <source>
        <dbReference type="Proteomes" id="UP000005945"/>
    </source>
</evidence>
<name>A8SBF7_9FIRM</name>
<comment type="caution">
    <text evidence="1">The sequence shown here is derived from an EMBL/GenBank/DDBJ whole genome shotgun (WGS) entry which is preliminary data.</text>
</comment>
<dbReference type="AlphaFoldDB" id="A8SBF7"/>
<organism evidence="1 2">
    <name type="scientific">Faecalibacterium prausnitzii M21/2</name>
    <dbReference type="NCBI Taxonomy" id="411485"/>
    <lineage>
        <taxon>Bacteria</taxon>
        <taxon>Bacillati</taxon>
        <taxon>Bacillota</taxon>
        <taxon>Clostridia</taxon>
        <taxon>Eubacteriales</taxon>
        <taxon>Oscillospiraceae</taxon>
        <taxon>Faecalibacterium</taxon>
    </lineage>
</organism>
<proteinExistence type="predicted"/>